<dbReference type="RefSeq" id="WP_254003330.1">
    <property type="nucleotide sequence ID" value="NZ_CP125292.1"/>
</dbReference>
<evidence type="ECO:0000313" key="2">
    <source>
        <dbReference type="EMBL" id="WHM22401.1"/>
    </source>
</evidence>
<name>A0AAQ3EX49_BACIU</name>
<keyword evidence="1" id="KW-1133">Transmembrane helix</keyword>
<dbReference type="EMBL" id="CP125292">
    <property type="protein sequence ID" value="WHM22401.1"/>
    <property type="molecule type" value="Genomic_DNA"/>
</dbReference>
<feature type="transmembrane region" description="Helical" evidence="1">
    <location>
        <begin position="29"/>
        <end position="50"/>
    </location>
</feature>
<keyword evidence="1" id="KW-0472">Membrane</keyword>
<evidence type="ECO:0000256" key="1">
    <source>
        <dbReference type="SAM" id="Phobius"/>
    </source>
</evidence>
<keyword evidence="1" id="KW-0812">Transmembrane</keyword>
<protein>
    <submittedName>
        <fullName evidence="2">Uncharacterized protein</fullName>
    </submittedName>
</protein>
<accession>A0AAQ3EX49</accession>
<gene>
    <name evidence="2" type="ORF">QL281_04810</name>
</gene>
<reference evidence="2" key="1">
    <citation type="submission" date="2023-05" db="EMBL/GenBank/DDBJ databases">
        <title>Complete genome sequence of Bacillus subtilis SRCM117797 isolated from Soybean paste.</title>
        <authorList>
            <person name="Abraha H.B."/>
            <person name="Kim K.-P."/>
            <person name="Ryu M.-S."/>
            <person name="Jeong D.-Y."/>
        </authorList>
    </citation>
    <scope>NUCLEOTIDE SEQUENCE</scope>
    <source>
        <strain evidence="2">SRCM117797</strain>
    </source>
</reference>
<evidence type="ECO:0000313" key="3">
    <source>
        <dbReference type="Proteomes" id="UP001229422"/>
    </source>
</evidence>
<dbReference type="AlphaFoldDB" id="A0AAQ3EX49"/>
<proteinExistence type="predicted"/>
<sequence>MDKSREIVVDVSDKLANILNGDGSIISTIAPYAVAVASVIASIVVGWYSYRASKSAEETSHEIGEQNIKALDKSRYIEIISKERSEWIHNVRNNFAEFNEKFHLLTTEMNDSIDYSVISSHLHKQWNDLRLVWAKIDLYLNPTEVVSKKLKREVASIFLEIAPTEERYKNFDQIKVISIFMNVTYLQNIILKSEWRRLKKEVEKGHELEIKEVEEIYKEIANKHSESMYQDLLKKDMEEDASD</sequence>
<organism evidence="2 3">
    <name type="scientific">Bacillus subtilis</name>
    <dbReference type="NCBI Taxonomy" id="1423"/>
    <lineage>
        <taxon>Bacteria</taxon>
        <taxon>Bacillati</taxon>
        <taxon>Bacillota</taxon>
        <taxon>Bacilli</taxon>
        <taxon>Bacillales</taxon>
        <taxon>Bacillaceae</taxon>
        <taxon>Bacillus</taxon>
    </lineage>
</organism>
<dbReference type="Proteomes" id="UP001229422">
    <property type="component" value="Chromosome"/>
</dbReference>